<gene>
    <name evidence="3" type="ORF">GCM10007304_48780</name>
</gene>
<organism evidence="3 4">
    <name type="scientific">Rhodococcoides trifolii</name>
    <dbReference type="NCBI Taxonomy" id="908250"/>
    <lineage>
        <taxon>Bacteria</taxon>
        <taxon>Bacillati</taxon>
        <taxon>Actinomycetota</taxon>
        <taxon>Actinomycetes</taxon>
        <taxon>Mycobacteriales</taxon>
        <taxon>Nocardiaceae</taxon>
        <taxon>Rhodococcoides</taxon>
    </lineage>
</organism>
<evidence type="ECO:0000313" key="4">
    <source>
        <dbReference type="Proteomes" id="UP000654257"/>
    </source>
</evidence>
<dbReference type="GO" id="GO:0016020">
    <property type="term" value="C:membrane"/>
    <property type="evidence" value="ECO:0007669"/>
    <property type="project" value="TreeGrafter"/>
</dbReference>
<feature type="transmembrane region" description="Helical" evidence="1">
    <location>
        <begin position="56"/>
        <end position="76"/>
    </location>
</feature>
<feature type="transmembrane region" description="Helical" evidence="1">
    <location>
        <begin position="266"/>
        <end position="282"/>
    </location>
</feature>
<reference evidence="3" key="1">
    <citation type="journal article" date="2014" name="Int. J. Syst. Evol. Microbiol.">
        <title>Complete genome sequence of Corynebacterium casei LMG S-19264T (=DSM 44701T), isolated from a smear-ripened cheese.</title>
        <authorList>
            <consortium name="US DOE Joint Genome Institute (JGI-PGF)"/>
            <person name="Walter F."/>
            <person name="Albersmeier A."/>
            <person name="Kalinowski J."/>
            <person name="Ruckert C."/>
        </authorList>
    </citation>
    <scope>NUCLEOTIDE SEQUENCE</scope>
    <source>
        <strain evidence="3">CCM 7905</strain>
    </source>
</reference>
<keyword evidence="1" id="KW-1133">Transmembrane helix</keyword>
<feature type="transmembrane region" description="Helical" evidence="1">
    <location>
        <begin position="137"/>
        <end position="157"/>
    </location>
</feature>
<feature type="transmembrane region" description="Helical" evidence="1">
    <location>
        <begin position="223"/>
        <end position="245"/>
    </location>
</feature>
<evidence type="ECO:0000313" key="3">
    <source>
        <dbReference type="EMBL" id="GGG29169.1"/>
    </source>
</evidence>
<reference evidence="3" key="2">
    <citation type="submission" date="2020-09" db="EMBL/GenBank/DDBJ databases">
        <authorList>
            <person name="Sun Q."/>
            <person name="Sedlacek I."/>
        </authorList>
    </citation>
    <scope>NUCLEOTIDE SEQUENCE</scope>
    <source>
        <strain evidence="3">CCM 7905</strain>
    </source>
</reference>
<evidence type="ECO:0000259" key="2">
    <source>
        <dbReference type="Pfam" id="PF01757"/>
    </source>
</evidence>
<evidence type="ECO:0000256" key="1">
    <source>
        <dbReference type="SAM" id="Phobius"/>
    </source>
</evidence>
<keyword evidence="1" id="KW-0812">Transmembrane</keyword>
<dbReference type="Pfam" id="PF01757">
    <property type="entry name" value="Acyl_transf_3"/>
    <property type="match status" value="1"/>
</dbReference>
<dbReference type="PANTHER" id="PTHR23028:SF53">
    <property type="entry name" value="ACYL_TRANSF_3 DOMAIN-CONTAINING PROTEIN"/>
    <property type="match status" value="1"/>
</dbReference>
<dbReference type="GO" id="GO:0009103">
    <property type="term" value="P:lipopolysaccharide biosynthetic process"/>
    <property type="evidence" value="ECO:0007669"/>
    <property type="project" value="TreeGrafter"/>
</dbReference>
<dbReference type="InterPro" id="IPR002656">
    <property type="entry name" value="Acyl_transf_3_dom"/>
</dbReference>
<keyword evidence="4" id="KW-1185">Reference proteome</keyword>
<dbReference type="GO" id="GO:0016747">
    <property type="term" value="F:acyltransferase activity, transferring groups other than amino-acyl groups"/>
    <property type="evidence" value="ECO:0007669"/>
    <property type="project" value="InterPro"/>
</dbReference>
<feature type="transmembrane region" description="Helical" evidence="1">
    <location>
        <begin position="199"/>
        <end position="217"/>
    </location>
</feature>
<feature type="transmembrane region" description="Helical" evidence="1">
    <location>
        <begin position="288"/>
        <end position="309"/>
    </location>
</feature>
<comment type="caution">
    <text evidence="3">The sequence shown here is derived from an EMBL/GenBank/DDBJ whole genome shotgun (WGS) entry which is preliminary data.</text>
</comment>
<dbReference type="AlphaFoldDB" id="A0A917G8U5"/>
<accession>A0A917G8U5</accession>
<name>A0A917G8U5_9NOCA</name>
<dbReference type="InterPro" id="IPR050879">
    <property type="entry name" value="Acyltransferase_3"/>
</dbReference>
<dbReference type="Proteomes" id="UP000654257">
    <property type="component" value="Unassembled WGS sequence"/>
</dbReference>
<feature type="domain" description="Acyltransferase 3" evidence="2">
    <location>
        <begin position="5"/>
        <end position="304"/>
    </location>
</feature>
<dbReference type="EMBL" id="BMCU01000009">
    <property type="protein sequence ID" value="GGG29169.1"/>
    <property type="molecule type" value="Genomic_DNA"/>
</dbReference>
<sequence>MIVIFLHHALPDTFPGGYFGVDIFFALSGYLITAQLVQEHVRRGSIWLTGFYIRRFLRLTPALMIVVVFALIVHVAVGWGANPFQAAAAATYLMDFYLSLTSHFGGSLAHTWSLAVEEQFYLVWPALLILGIRLRWPMIWVTSFLVVAAIVPTLLVVRAGSYQMAYYSPFAHLGELGAGVLLALIVASDRTSMIRWTRSYAVPVVAVGLLTAASLGADQEWAWQYYGGFTAAGLVTAAVVAHCILRPDSYVTKALGRRTMTWIGERSYGIYLWHYPLLYVLIRYVDDWVALIVGGVLSVVLAALSFRYVEQRFNRIKDTKFATR</sequence>
<proteinExistence type="predicted"/>
<feature type="transmembrane region" description="Helical" evidence="1">
    <location>
        <begin position="169"/>
        <end position="187"/>
    </location>
</feature>
<dbReference type="PANTHER" id="PTHR23028">
    <property type="entry name" value="ACETYLTRANSFERASE"/>
    <property type="match status" value="1"/>
</dbReference>
<keyword evidence="1" id="KW-0472">Membrane</keyword>
<protein>
    <recommendedName>
        <fullName evidence="2">Acyltransferase 3 domain-containing protein</fullName>
    </recommendedName>
</protein>
<feature type="transmembrane region" description="Helical" evidence="1">
    <location>
        <begin position="16"/>
        <end position="36"/>
    </location>
</feature>